<sequence length="366" mass="39568">MKNIYKILIAFIGVLAVSCNADAVDERPIVEGVSIPEITAPATGKEFVLKADDAAKEAAKFTWSAAKYTSPVAVNYTLLIDKKGGDFSAAKTLKVTTGSVTEVSVLVKELNQAAIELGGKPEEAAFYDVKISSNISGAVQQFSKGLITISVTPYLGRVVYEFTDWYLIGAAVAGGWDNNVDTKHQPMFRDGKEANKYKFVGYFKAGNFKLISEKGSWASQLGRASDSSIEIKDNAGEFTIPADGYYAFEFNTTSLKYTLKAYEDDAIAKTYETVGIVGSATGSWDVSTALDKSDFDKHAWSLSGKNAELNDGDAKFRANNSWDVSWGGTTPFSGGGNGENIPVAKSKYVIYFNDLDGSYLMIPNQE</sequence>
<accession>A0A1J7BVZ8</accession>
<evidence type="ECO:0000313" key="3">
    <source>
        <dbReference type="EMBL" id="OIV42805.1"/>
    </source>
</evidence>
<dbReference type="OrthoDB" id="975117at2"/>
<dbReference type="Gene3D" id="2.60.40.3620">
    <property type="match status" value="1"/>
</dbReference>
<dbReference type="InterPro" id="IPR025970">
    <property type="entry name" value="SusE"/>
</dbReference>
<keyword evidence="4" id="KW-1185">Reference proteome</keyword>
<dbReference type="Pfam" id="PF14292">
    <property type="entry name" value="SusE"/>
    <property type="match status" value="1"/>
</dbReference>
<comment type="caution">
    <text evidence="3">The sequence shown here is derived from an EMBL/GenBank/DDBJ whole genome shotgun (WGS) entry which is preliminary data.</text>
</comment>
<reference evidence="3 4" key="1">
    <citation type="submission" date="2016-10" db="EMBL/GenBank/DDBJ databases">
        <title>Draft Genome Sequence of Rhizobacteria Flavobacterium johnsoniae CI04.</title>
        <authorList>
            <person name="Bravo J.I."/>
            <person name="Lozano G.L."/>
            <person name="Handelsman J."/>
        </authorList>
    </citation>
    <scope>NUCLEOTIDE SEQUENCE [LARGE SCALE GENOMIC DNA]</scope>
    <source>
        <strain evidence="3 4">CI04</strain>
    </source>
</reference>
<dbReference type="RefSeq" id="WP_071636088.1">
    <property type="nucleotide sequence ID" value="NZ_MLFK01000005.1"/>
</dbReference>
<feature type="chain" id="PRO_5009643780" evidence="1">
    <location>
        <begin position="24"/>
        <end position="366"/>
    </location>
</feature>
<proteinExistence type="predicted"/>
<feature type="signal peptide" evidence="1">
    <location>
        <begin position="1"/>
        <end position="23"/>
    </location>
</feature>
<dbReference type="Proteomes" id="UP000182826">
    <property type="component" value="Unassembled WGS sequence"/>
</dbReference>
<keyword evidence="1" id="KW-0732">Signal</keyword>
<organism evidence="3 4">
    <name type="scientific">Flavobacterium johnsoniae</name>
    <name type="common">Cytophaga johnsonae</name>
    <dbReference type="NCBI Taxonomy" id="986"/>
    <lineage>
        <taxon>Bacteria</taxon>
        <taxon>Pseudomonadati</taxon>
        <taxon>Bacteroidota</taxon>
        <taxon>Flavobacteriia</taxon>
        <taxon>Flavobacteriales</taxon>
        <taxon>Flavobacteriaceae</taxon>
        <taxon>Flavobacterium</taxon>
    </lineage>
</organism>
<evidence type="ECO:0000259" key="2">
    <source>
        <dbReference type="Pfam" id="PF14292"/>
    </source>
</evidence>
<evidence type="ECO:0000313" key="4">
    <source>
        <dbReference type="Proteomes" id="UP000182826"/>
    </source>
</evidence>
<dbReference type="PROSITE" id="PS51257">
    <property type="entry name" value="PROKAR_LIPOPROTEIN"/>
    <property type="match status" value="1"/>
</dbReference>
<name>A0A1J7BVZ8_FLAJO</name>
<evidence type="ECO:0000256" key="1">
    <source>
        <dbReference type="SAM" id="SignalP"/>
    </source>
</evidence>
<protein>
    <submittedName>
        <fullName evidence="3">DUF5116 domain-containing protein</fullName>
    </submittedName>
</protein>
<dbReference type="EMBL" id="MLFK01000005">
    <property type="protein sequence ID" value="OIV42805.1"/>
    <property type="molecule type" value="Genomic_DNA"/>
</dbReference>
<gene>
    <name evidence="3" type="ORF">BKM63_08010</name>
</gene>
<feature type="domain" description="SusE outer membrane protein" evidence="2">
    <location>
        <begin position="29"/>
        <end position="129"/>
    </location>
</feature>
<dbReference type="AlphaFoldDB" id="A0A1J7BVZ8"/>